<evidence type="ECO:0000313" key="3">
    <source>
        <dbReference type="Proteomes" id="UP000053477"/>
    </source>
</evidence>
<feature type="compositionally biased region" description="Acidic residues" evidence="1">
    <location>
        <begin position="70"/>
        <end position="108"/>
    </location>
</feature>
<keyword evidence="3" id="KW-1185">Reference proteome</keyword>
<dbReference type="EMBL" id="KQ086102">
    <property type="protein sequence ID" value="KLO08202.1"/>
    <property type="molecule type" value="Genomic_DNA"/>
</dbReference>
<protein>
    <submittedName>
        <fullName evidence="2">Uncharacterized protein</fullName>
    </submittedName>
</protein>
<sequence length="164" mass="18463">MDTRTLSRRRLAFGRRRRSRAPSRGPSRECSVLDGFDENLARGSKTKTVTKVAMGATAAMMKTVTMGMVMEEDGDDDDDDDGDGHEEDGDGHDDVDEEEEDRDYEDRDGDNVKLEFIEERKLDADQSMIETKGVWDSGLSGWRTSCRIAQRVDVRMGEWTCGEA</sequence>
<gene>
    <name evidence="2" type="ORF">SCHPADRAFT_944654</name>
</gene>
<evidence type="ECO:0000256" key="1">
    <source>
        <dbReference type="SAM" id="MobiDB-lite"/>
    </source>
</evidence>
<accession>A0A0H2RA03</accession>
<dbReference type="Proteomes" id="UP000053477">
    <property type="component" value="Unassembled WGS sequence"/>
</dbReference>
<reference evidence="2 3" key="1">
    <citation type="submission" date="2015-04" db="EMBL/GenBank/DDBJ databases">
        <title>Complete genome sequence of Schizopora paradoxa KUC8140, a cosmopolitan wood degrader in East Asia.</title>
        <authorList>
            <consortium name="DOE Joint Genome Institute"/>
            <person name="Min B."/>
            <person name="Park H."/>
            <person name="Jang Y."/>
            <person name="Kim J.-J."/>
            <person name="Kim K.H."/>
            <person name="Pangilinan J."/>
            <person name="Lipzen A."/>
            <person name="Riley R."/>
            <person name="Grigoriev I.V."/>
            <person name="Spatafora J.W."/>
            <person name="Choi I.-G."/>
        </authorList>
    </citation>
    <scope>NUCLEOTIDE SEQUENCE [LARGE SCALE GENOMIC DNA]</scope>
    <source>
        <strain evidence="2 3">KUC8140</strain>
    </source>
</reference>
<feature type="region of interest" description="Disordered" evidence="1">
    <location>
        <begin position="1"/>
        <end position="30"/>
    </location>
</feature>
<name>A0A0H2RA03_9AGAM</name>
<feature type="region of interest" description="Disordered" evidence="1">
    <location>
        <begin position="64"/>
        <end position="111"/>
    </location>
</feature>
<dbReference type="AlphaFoldDB" id="A0A0H2RA03"/>
<organism evidence="2 3">
    <name type="scientific">Schizopora paradoxa</name>
    <dbReference type="NCBI Taxonomy" id="27342"/>
    <lineage>
        <taxon>Eukaryota</taxon>
        <taxon>Fungi</taxon>
        <taxon>Dikarya</taxon>
        <taxon>Basidiomycota</taxon>
        <taxon>Agaricomycotina</taxon>
        <taxon>Agaricomycetes</taxon>
        <taxon>Hymenochaetales</taxon>
        <taxon>Schizoporaceae</taxon>
        <taxon>Schizopora</taxon>
    </lineage>
</organism>
<feature type="compositionally biased region" description="Basic residues" evidence="1">
    <location>
        <begin position="1"/>
        <end position="21"/>
    </location>
</feature>
<proteinExistence type="predicted"/>
<dbReference type="InParanoid" id="A0A0H2RA03"/>
<evidence type="ECO:0000313" key="2">
    <source>
        <dbReference type="EMBL" id="KLO08202.1"/>
    </source>
</evidence>